<reference evidence="3" key="1">
    <citation type="journal article" date="2015" name="Proc. Natl. Acad. Sci. U.S.A.">
        <title>Genome sequence of the Asian Tiger mosquito, Aedes albopictus, reveals insights into its biology, genetics, and evolution.</title>
        <authorList>
            <person name="Chen X.G."/>
            <person name="Jiang X."/>
            <person name="Gu J."/>
            <person name="Xu M."/>
            <person name="Wu Y."/>
            <person name="Deng Y."/>
            <person name="Zhang C."/>
            <person name="Bonizzoni M."/>
            <person name="Dermauw W."/>
            <person name="Vontas J."/>
            <person name="Armbruster P."/>
            <person name="Huang X."/>
            <person name="Yang Y."/>
            <person name="Zhang H."/>
            <person name="He W."/>
            <person name="Peng H."/>
            <person name="Liu Y."/>
            <person name="Wu K."/>
            <person name="Chen J."/>
            <person name="Lirakis M."/>
            <person name="Topalis P."/>
            <person name="Van Leeuwen T."/>
            <person name="Hall A.B."/>
            <person name="Jiang X."/>
            <person name="Thorpe C."/>
            <person name="Mueller R.L."/>
            <person name="Sun C."/>
            <person name="Waterhouse R.M."/>
            <person name="Yan G."/>
            <person name="Tu Z.J."/>
            <person name="Fang X."/>
            <person name="James A.A."/>
        </authorList>
    </citation>
    <scope>NUCLEOTIDE SEQUENCE [LARGE SCALE GENOMIC DNA]</scope>
    <source>
        <strain evidence="3">Foshan</strain>
    </source>
</reference>
<dbReference type="InterPro" id="IPR000477">
    <property type="entry name" value="RT_dom"/>
</dbReference>
<dbReference type="EnsemblMetazoa" id="AALFPA23_017670.R25896">
    <property type="protein sequence ID" value="AALFPA23_017670.P25896"/>
    <property type="gene ID" value="AALFPA23_017670"/>
</dbReference>
<accession>A0ABM1ZEH5</accession>
<evidence type="ECO:0000313" key="3">
    <source>
        <dbReference type="Proteomes" id="UP000069940"/>
    </source>
</evidence>
<dbReference type="GeneID" id="134291014"/>
<dbReference type="RefSeq" id="XP_062714249.1">
    <property type="nucleotide sequence ID" value="XM_062858265.1"/>
</dbReference>
<organism evidence="2 3">
    <name type="scientific">Aedes albopictus</name>
    <name type="common">Asian tiger mosquito</name>
    <name type="synonym">Stegomyia albopicta</name>
    <dbReference type="NCBI Taxonomy" id="7160"/>
    <lineage>
        <taxon>Eukaryota</taxon>
        <taxon>Metazoa</taxon>
        <taxon>Ecdysozoa</taxon>
        <taxon>Arthropoda</taxon>
        <taxon>Hexapoda</taxon>
        <taxon>Insecta</taxon>
        <taxon>Pterygota</taxon>
        <taxon>Neoptera</taxon>
        <taxon>Endopterygota</taxon>
        <taxon>Diptera</taxon>
        <taxon>Nematocera</taxon>
        <taxon>Culicoidea</taxon>
        <taxon>Culicidae</taxon>
        <taxon>Culicinae</taxon>
        <taxon>Aedini</taxon>
        <taxon>Aedes</taxon>
        <taxon>Stegomyia</taxon>
    </lineage>
</organism>
<evidence type="ECO:0000259" key="1">
    <source>
        <dbReference type="Pfam" id="PF00078"/>
    </source>
</evidence>
<dbReference type="InterPro" id="IPR052560">
    <property type="entry name" value="RdDP_mobile_element"/>
</dbReference>
<name>A0ABM1ZEH5_AEDAL</name>
<protein>
    <recommendedName>
        <fullName evidence="1">Reverse transcriptase domain-containing protein</fullName>
    </recommendedName>
</protein>
<proteinExistence type="predicted"/>
<dbReference type="Proteomes" id="UP000069940">
    <property type="component" value="Unassembled WGS sequence"/>
</dbReference>
<reference evidence="2" key="2">
    <citation type="submission" date="2025-05" db="UniProtKB">
        <authorList>
            <consortium name="EnsemblMetazoa"/>
        </authorList>
    </citation>
    <scope>IDENTIFICATION</scope>
    <source>
        <strain evidence="2">Foshan</strain>
    </source>
</reference>
<dbReference type="PANTHER" id="PTHR36688">
    <property type="entry name" value="ENDO/EXONUCLEASE/PHOSPHATASE DOMAIN-CONTAINING PROTEIN"/>
    <property type="match status" value="1"/>
</dbReference>
<dbReference type="PANTHER" id="PTHR36688:SF1">
    <property type="entry name" value="ENDONUCLEASE_EXONUCLEASE_PHOSPHATASE DOMAIN-CONTAINING PROTEIN"/>
    <property type="match status" value="1"/>
</dbReference>
<keyword evidence="3" id="KW-1185">Reference proteome</keyword>
<sequence>MISVLPALSKILEKILLDQISEHLDNPNRPLLAKHQSGYRKGFSTTTALVKITHDIYTNLDQNRCTVMVLVDFSLAFNCVNHRRLQNKLISEFQFSDEAGELVAAFLSQRSQAV</sequence>
<evidence type="ECO:0000313" key="2">
    <source>
        <dbReference type="EnsemblMetazoa" id="AALFPA23_017670.P25896"/>
    </source>
</evidence>
<feature type="domain" description="Reverse transcriptase" evidence="1">
    <location>
        <begin position="1"/>
        <end position="97"/>
    </location>
</feature>
<dbReference type="Pfam" id="PF00078">
    <property type="entry name" value="RVT_1"/>
    <property type="match status" value="1"/>
</dbReference>